<reference evidence="2 3" key="1">
    <citation type="submission" date="2016-11" db="EMBL/GenBank/DDBJ databases">
        <authorList>
            <person name="Jaros S."/>
            <person name="Januszkiewicz K."/>
            <person name="Wedrychowicz H."/>
        </authorList>
    </citation>
    <scope>NUCLEOTIDE SEQUENCE [LARGE SCALE GENOMIC DNA]</scope>
    <source>
        <strain evidence="2 3">DSM 21425</strain>
    </source>
</reference>
<keyword evidence="2" id="KW-0808">Transferase</keyword>
<dbReference type="Gene3D" id="3.90.550.10">
    <property type="entry name" value="Spore Coat Polysaccharide Biosynthesis Protein SpsA, Chain A"/>
    <property type="match status" value="1"/>
</dbReference>
<organism evidence="2 3">
    <name type="scientific">Mesonia phycicola</name>
    <dbReference type="NCBI Taxonomy" id="579105"/>
    <lineage>
        <taxon>Bacteria</taxon>
        <taxon>Pseudomonadati</taxon>
        <taxon>Bacteroidota</taxon>
        <taxon>Flavobacteriia</taxon>
        <taxon>Flavobacteriales</taxon>
        <taxon>Flavobacteriaceae</taxon>
        <taxon>Mesonia</taxon>
    </lineage>
</organism>
<protein>
    <submittedName>
        <fullName evidence="2">Glycosyltransferase involved in cell wall bisynthesis</fullName>
    </submittedName>
</protein>
<keyword evidence="3" id="KW-1185">Reference proteome</keyword>
<proteinExistence type="predicted"/>
<dbReference type="PANTHER" id="PTHR22916:SF3">
    <property type="entry name" value="UDP-GLCNAC:BETAGAL BETA-1,3-N-ACETYLGLUCOSAMINYLTRANSFERASE-LIKE PROTEIN 1"/>
    <property type="match status" value="1"/>
</dbReference>
<dbReference type="Proteomes" id="UP000184225">
    <property type="component" value="Unassembled WGS sequence"/>
</dbReference>
<dbReference type="CDD" id="cd00761">
    <property type="entry name" value="Glyco_tranf_GTA_type"/>
    <property type="match status" value="1"/>
</dbReference>
<evidence type="ECO:0000259" key="1">
    <source>
        <dbReference type="Pfam" id="PF00535"/>
    </source>
</evidence>
<feature type="domain" description="Glycosyltransferase 2-like" evidence="1">
    <location>
        <begin position="10"/>
        <end position="134"/>
    </location>
</feature>
<dbReference type="STRING" id="579105.SAMN04488096_10990"/>
<dbReference type="AlphaFoldDB" id="A0A1M6H2K8"/>
<sequence>MLQSNKLKLSILIPVYNCEKFIDRCVKSIVNQNSVFDLEVVIVNDGSIDNTADIINNLAAKYSYIKVYHQKNQGVYKARNFGLKKLRGDYLWMLDADDYIAKDAFINLSNAFEEVDVFHLGYRQENKDENFDYRLPPGKDLEIVDGIEFLDRNDGRLFLWNNIYSLKFLQENNFTFLAKSVSLEDSLFNLQVFSKASKVKFIKKCFYSYLHNENSISKTKSKEHLLKQGESSINVHLNTRKLRDNYPQNSREYKVIHERLSHSILGFFYSLYIEKYPLNYIKKIFILYKEEKLLPISKSNKTIKLVIFEQLINLKWPFLWLCKLK</sequence>
<dbReference type="PANTHER" id="PTHR22916">
    <property type="entry name" value="GLYCOSYLTRANSFERASE"/>
    <property type="match status" value="1"/>
</dbReference>
<gene>
    <name evidence="2" type="ORF">SAMN04488096_10990</name>
</gene>
<evidence type="ECO:0000313" key="2">
    <source>
        <dbReference type="EMBL" id="SHJ16405.1"/>
    </source>
</evidence>
<dbReference type="InterPro" id="IPR029044">
    <property type="entry name" value="Nucleotide-diphossugar_trans"/>
</dbReference>
<dbReference type="GO" id="GO:0016758">
    <property type="term" value="F:hexosyltransferase activity"/>
    <property type="evidence" value="ECO:0007669"/>
    <property type="project" value="UniProtKB-ARBA"/>
</dbReference>
<accession>A0A1M6H2K8</accession>
<name>A0A1M6H2K8_9FLAO</name>
<dbReference type="InterPro" id="IPR001173">
    <property type="entry name" value="Glyco_trans_2-like"/>
</dbReference>
<dbReference type="Pfam" id="PF00535">
    <property type="entry name" value="Glycos_transf_2"/>
    <property type="match status" value="1"/>
</dbReference>
<dbReference type="SUPFAM" id="SSF53448">
    <property type="entry name" value="Nucleotide-diphospho-sugar transferases"/>
    <property type="match status" value="1"/>
</dbReference>
<dbReference type="OrthoDB" id="396512at2"/>
<dbReference type="EMBL" id="FQYY01000009">
    <property type="protein sequence ID" value="SHJ16405.1"/>
    <property type="molecule type" value="Genomic_DNA"/>
</dbReference>
<dbReference type="RefSeq" id="WP_073153083.1">
    <property type="nucleotide sequence ID" value="NZ_FQYY01000009.1"/>
</dbReference>
<evidence type="ECO:0000313" key="3">
    <source>
        <dbReference type="Proteomes" id="UP000184225"/>
    </source>
</evidence>